<dbReference type="AlphaFoldDB" id="A0A2V5IPY8"/>
<keyword evidence="8" id="KW-1185">Reference proteome</keyword>
<dbReference type="EC" id="6.3.2.2" evidence="5"/>
<dbReference type="EMBL" id="QJVC01000006">
    <property type="protein sequence ID" value="PYI38639.1"/>
    <property type="molecule type" value="Genomic_DNA"/>
</dbReference>
<keyword evidence="3 5" id="KW-0067">ATP-binding</keyword>
<dbReference type="InterPro" id="IPR006336">
    <property type="entry name" value="GCS2"/>
</dbReference>
<accession>A0A2V5IPY8</accession>
<dbReference type="InterPro" id="IPR050141">
    <property type="entry name" value="GCL_type2/YbdK_subfam"/>
</dbReference>
<dbReference type="Pfam" id="PF04107">
    <property type="entry name" value="GCS2"/>
    <property type="match status" value="1"/>
</dbReference>
<dbReference type="GO" id="GO:0004357">
    <property type="term" value="F:glutamate-cysteine ligase activity"/>
    <property type="evidence" value="ECO:0007669"/>
    <property type="project" value="UniProtKB-EC"/>
</dbReference>
<comment type="catalytic activity">
    <reaction evidence="4 5">
        <text>L-cysteine + L-glutamate + ATP = gamma-L-glutamyl-L-cysteine + ADP + phosphate + H(+)</text>
        <dbReference type="Rhea" id="RHEA:13285"/>
        <dbReference type="ChEBI" id="CHEBI:15378"/>
        <dbReference type="ChEBI" id="CHEBI:29985"/>
        <dbReference type="ChEBI" id="CHEBI:30616"/>
        <dbReference type="ChEBI" id="CHEBI:35235"/>
        <dbReference type="ChEBI" id="CHEBI:43474"/>
        <dbReference type="ChEBI" id="CHEBI:58173"/>
        <dbReference type="ChEBI" id="CHEBI:456216"/>
        <dbReference type="EC" id="6.3.2.2"/>
    </reaction>
</comment>
<dbReference type="GO" id="GO:0005524">
    <property type="term" value="F:ATP binding"/>
    <property type="evidence" value="ECO:0007669"/>
    <property type="project" value="UniProtKB-KW"/>
</dbReference>
<evidence type="ECO:0000256" key="1">
    <source>
        <dbReference type="ARBA" id="ARBA00022598"/>
    </source>
</evidence>
<dbReference type="GO" id="GO:0042398">
    <property type="term" value="P:modified amino acid biosynthetic process"/>
    <property type="evidence" value="ECO:0007669"/>
    <property type="project" value="InterPro"/>
</dbReference>
<organism evidence="7 8">
    <name type="scientific">Arthrobacter psychrolactophilus</name>
    <dbReference type="NCBI Taxonomy" id="92442"/>
    <lineage>
        <taxon>Bacteria</taxon>
        <taxon>Bacillati</taxon>
        <taxon>Actinomycetota</taxon>
        <taxon>Actinomycetes</taxon>
        <taxon>Micrococcales</taxon>
        <taxon>Micrococcaceae</taxon>
        <taxon>Arthrobacter</taxon>
    </lineage>
</organism>
<keyword evidence="2 5" id="KW-0547">Nucleotide-binding</keyword>
<evidence type="ECO:0000256" key="3">
    <source>
        <dbReference type="ARBA" id="ARBA00022840"/>
    </source>
</evidence>
<feature type="region of interest" description="Disordered" evidence="6">
    <location>
        <begin position="366"/>
        <end position="386"/>
    </location>
</feature>
<protein>
    <recommendedName>
        <fullName evidence="5">Putative glutamate--cysteine ligase 2</fullName>
        <ecNumber evidence="5">6.3.2.2</ecNumber>
    </recommendedName>
    <alternativeName>
        <fullName evidence="5">Gamma-glutamylcysteine synthetase 2</fullName>
        <shortName evidence="5">GCS 2</shortName>
        <shortName evidence="5">Gamma-GCS 2</shortName>
    </alternativeName>
</protein>
<evidence type="ECO:0000256" key="5">
    <source>
        <dbReference type="HAMAP-Rule" id="MF_01609"/>
    </source>
</evidence>
<sequence length="386" mass="41728">MLTFGIEEEFVLLDRSTLVPVPIAADIQRALANFNFGRTVVQSEFLRCQLEYSSPVLMHFDEAAQALWDFRSAVAQCADEYGVVVAGVGTSFRNPAQAMVTEEGRYIAIAESIGILASEHYINGLHIHVGVPGREAGVVSLNYLRQWLPTLLAMSANSPFWCGQDTGFSSWRAIQYRRWSSAGCPPEFIDAIDYEKRILALIGLGVTPDKGSISWSARLSARHPTVEIRVADAQLDPSTTLLLALIVRALVLASMTQSETVPPDPAPELLDAGLWHAARYGLSAQLVHPLHHRLVPASEAVQSLLDAAHLALEVLGDLAIVTALAEQLLLVGTGADRQRLAFNTAGKVGLASFLARSIRNDSSADLPLAGHLGPNDPRPLESDSLD</sequence>
<evidence type="ECO:0000313" key="8">
    <source>
        <dbReference type="Proteomes" id="UP000247980"/>
    </source>
</evidence>
<comment type="similarity">
    <text evidence="5">Belongs to the glutamate--cysteine ligase type 2 family. YbdK subfamily.</text>
</comment>
<name>A0A2V5IPY8_9MICC</name>
<reference evidence="7 8" key="1">
    <citation type="submission" date="2018-05" db="EMBL/GenBank/DDBJ databases">
        <title>Genetic diversity of glacier-inhabiting Cryobacterium bacteria in China and description of Cryobacterium mengkeensis sp. nov. and Arthrobacter glacialis sp. nov.</title>
        <authorList>
            <person name="Liu Q."/>
            <person name="Xin Y.-H."/>
        </authorList>
    </citation>
    <scope>NUCLEOTIDE SEQUENCE [LARGE SCALE GENOMIC DNA]</scope>
    <source>
        <strain evidence="7 8">B7</strain>
    </source>
</reference>
<dbReference type="PANTHER" id="PTHR36510:SF1">
    <property type="entry name" value="GLUTAMATE--CYSTEINE LIGASE 2-RELATED"/>
    <property type="match status" value="1"/>
</dbReference>
<evidence type="ECO:0000256" key="6">
    <source>
        <dbReference type="SAM" id="MobiDB-lite"/>
    </source>
</evidence>
<gene>
    <name evidence="7" type="ORF">CVS30_08720</name>
</gene>
<dbReference type="PANTHER" id="PTHR36510">
    <property type="entry name" value="GLUTAMATE--CYSTEINE LIGASE 2-RELATED"/>
    <property type="match status" value="1"/>
</dbReference>
<dbReference type="InterPro" id="IPR014746">
    <property type="entry name" value="Gln_synth/guanido_kin_cat_dom"/>
</dbReference>
<comment type="function">
    <text evidence="5">ATP-dependent carboxylate-amine ligase which exhibits weak glutamate--cysteine ligase activity.</text>
</comment>
<keyword evidence="1 5" id="KW-0436">Ligase</keyword>
<dbReference type="NCBIfam" id="TIGR02050">
    <property type="entry name" value="gshA_cyan_rel"/>
    <property type="match status" value="1"/>
</dbReference>
<dbReference type="RefSeq" id="WP_110484953.1">
    <property type="nucleotide sequence ID" value="NZ_QJVC01000006.1"/>
</dbReference>
<evidence type="ECO:0000256" key="4">
    <source>
        <dbReference type="ARBA" id="ARBA00048819"/>
    </source>
</evidence>
<evidence type="ECO:0000256" key="2">
    <source>
        <dbReference type="ARBA" id="ARBA00022741"/>
    </source>
</evidence>
<evidence type="ECO:0000313" key="7">
    <source>
        <dbReference type="EMBL" id="PYI38639.1"/>
    </source>
</evidence>
<dbReference type="InterPro" id="IPR011793">
    <property type="entry name" value="YbdK"/>
</dbReference>
<comment type="caution">
    <text evidence="7">The sequence shown here is derived from an EMBL/GenBank/DDBJ whole genome shotgun (WGS) entry which is preliminary data.</text>
</comment>
<dbReference type="Proteomes" id="UP000247980">
    <property type="component" value="Unassembled WGS sequence"/>
</dbReference>
<dbReference type="HAMAP" id="MF_01609">
    <property type="entry name" value="Glu_cys_ligase_2"/>
    <property type="match status" value="1"/>
</dbReference>
<proteinExistence type="inferred from homology"/>
<dbReference type="OrthoDB" id="9769628at2"/>
<dbReference type="SUPFAM" id="SSF55931">
    <property type="entry name" value="Glutamine synthetase/guanido kinase"/>
    <property type="match status" value="1"/>
</dbReference>
<dbReference type="Gene3D" id="3.30.590.20">
    <property type="match status" value="1"/>
</dbReference>